<dbReference type="EMBL" id="LBXD01000004">
    <property type="protein sequence ID" value="KKR23921.1"/>
    <property type="molecule type" value="Genomic_DNA"/>
</dbReference>
<evidence type="ECO:0000256" key="4">
    <source>
        <dbReference type="ARBA" id="ARBA00023122"/>
    </source>
</evidence>
<evidence type="ECO:0000256" key="2">
    <source>
        <dbReference type="ARBA" id="ARBA00022723"/>
    </source>
</evidence>
<name>A0A0G0PFF0_9BACT</name>
<keyword evidence="3" id="KW-0560">Oxidoreductase</keyword>
<dbReference type="InterPro" id="IPR046342">
    <property type="entry name" value="CBS_dom_sf"/>
</dbReference>
<feature type="binding site" description="in other chain" evidence="6">
    <location>
        <position position="304"/>
    </location>
    <ligand>
        <name>K(+)</name>
        <dbReference type="ChEBI" id="CHEBI:29103"/>
        <note>ligand shared between two tetrameric partners</note>
    </ligand>
</feature>
<keyword evidence="4 7" id="KW-0129">CBS domain</keyword>
<dbReference type="InterPro" id="IPR000644">
    <property type="entry name" value="CBS_dom"/>
</dbReference>
<dbReference type="InterPro" id="IPR005990">
    <property type="entry name" value="IMP_DH"/>
</dbReference>
<dbReference type="GO" id="GO:0003938">
    <property type="term" value="F:IMP dehydrogenase activity"/>
    <property type="evidence" value="ECO:0007669"/>
    <property type="project" value="InterPro"/>
</dbReference>
<feature type="domain" description="CBS" evidence="8">
    <location>
        <begin position="152"/>
        <end position="210"/>
    </location>
</feature>
<feature type="binding site" description="in other chain" evidence="6">
    <location>
        <position position="299"/>
    </location>
    <ligand>
        <name>K(+)</name>
        <dbReference type="ChEBI" id="CHEBI:29103"/>
        <note>ligand shared between two tetrameric partners</note>
    </ligand>
</feature>
<dbReference type="CDD" id="cd04601">
    <property type="entry name" value="CBS_pair_IMPDH"/>
    <property type="match status" value="1"/>
</dbReference>
<accession>A0A0G0PFF0</accession>
<evidence type="ECO:0000256" key="6">
    <source>
        <dbReference type="PIRSR" id="PIRSR000130-4"/>
    </source>
</evidence>
<dbReference type="Pfam" id="PF00478">
    <property type="entry name" value="IMPDH"/>
    <property type="match status" value="1"/>
</dbReference>
<dbReference type="GO" id="GO:0006183">
    <property type="term" value="P:GTP biosynthetic process"/>
    <property type="evidence" value="ECO:0007669"/>
    <property type="project" value="TreeGrafter"/>
</dbReference>
<dbReference type="GO" id="GO:0046872">
    <property type="term" value="F:metal ion binding"/>
    <property type="evidence" value="ECO:0007669"/>
    <property type="project" value="UniProtKB-KW"/>
</dbReference>
<dbReference type="SUPFAM" id="SSF54631">
    <property type="entry name" value="CBS-domain pair"/>
    <property type="match status" value="1"/>
</dbReference>
<evidence type="ECO:0000259" key="8">
    <source>
        <dbReference type="PROSITE" id="PS51371"/>
    </source>
</evidence>
<dbReference type="CDD" id="cd00381">
    <property type="entry name" value="IMPDH"/>
    <property type="match status" value="1"/>
</dbReference>
<evidence type="ECO:0000256" key="3">
    <source>
        <dbReference type="ARBA" id="ARBA00023002"/>
    </source>
</evidence>
<evidence type="ECO:0000313" key="9">
    <source>
        <dbReference type="EMBL" id="KKR23921.1"/>
    </source>
</evidence>
<keyword evidence="6" id="KW-0630">Potassium</keyword>
<dbReference type="PANTHER" id="PTHR11911:SF111">
    <property type="entry name" value="INOSINE-5'-MONOPHOSPHATE DEHYDROGENASE"/>
    <property type="match status" value="1"/>
</dbReference>
<evidence type="ECO:0000256" key="1">
    <source>
        <dbReference type="ARBA" id="ARBA00005502"/>
    </source>
</evidence>
<sequence length="475" mass="51377">MKANLEKMFAGTTFSDFLLKPQKAIVQTRRMVDLSMPLSRHADIAIPIIGANMDTVTGREMMNTLSLEGAFGFLDRNCSIEEEVSRAIYVKEHPLIMNMSVTMGDARKVANARNSSSILVEEKTGSGILAGILSHRDMPPTNQHNKLIKDFMTPFDKLVTAKPGISIEEAEALMFKHRIEKLPIVDAKRKIKGLITMRDIKMVKQKPYSTKDRKGRLLVGASIGAAGDYMLRAEALINVGVDVILIDIAHAHSSIMEKAIKTFRNKFKDVELIAGNVGTAEGAKFLAGLGVDGIKIGIGPGRGCRTRLETAAGVPQLQAIREAYLAVDGKIPIIADGGIKNDKDIFLAIATGASTVMLGSVLSGTDEAPGIVVEDPTTRQKVKLYRGMTSPEAVVDGTKGDTEEALSIPAEGQSVRVPIVGSVTDILKRIRGHLQSSVSYAGEESLLAAQKKIAKNPEKYLIRLTEASKAESFDR</sequence>
<keyword evidence="5" id="KW-0520">NAD</keyword>
<evidence type="ECO:0000256" key="7">
    <source>
        <dbReference type="PROSITE-ProRule" id="PRU00703"/>
    </source>
</evidence>
<dbReference type="Pfam" id="PF00571">
    <property type="entry name" value="CBS"/>
    <property type="match status" value="1"/>
</dbReference>
<gene>
    <name evidence="9" type="ORF">UT53_C0004G0019</name>
</gene>
<dbReference type="PROSITE" id="PS51371">
    <property type="entry name" value="CBS"/>
    <property type="match status" value="1"/>
</dbReference>
<reference evidence="9 10" key="1">
    <citation type="journal article" date="2015" name="Nature">
        <title>rRNA introns, odd ribosomes, and small enigmatic genomes across a large radiation of phyla.</title>
        <authorList>
            <person name="Brown C.T."/>
            <person name="Hug L.A."/>
            <person name="Thomas B.C."/>
            <person name="Sharon I."/>
            <person name="Castelle C.J."/>
            <person name="Singh A."/>
            <person name="Wilkins M.J."/>
            <person name="Williams K.H."/>
            <person name="Banfield J.F."/>
        </authorList>
    </citation>
    <scope>NUCLEOTIDE SEQUENCE [LARGE SCALE GENOMIC DNA]</scope>
</reference>
<keyword evidence="2" id="KW-0479">Metal-binding</keyword>
<feature type="binding site" evidence="5">
    <location>
        <begin position="297"/>
        <end position="299"/>
    </location>
    <ligand>
        <name>NAD(+)</name>
        <dbReference type="ChEBI" id="CHEBI:57540"/>
    </ligand>
</feature>
<evidence type="ECO:0000313" key="10">
    <source>
        <dbReference type="Proteomes" id="UP000034764"/>
    </source>
</evidence>
<dbReference type="InterPro" id="IPR013785">
    <property type="entry name" value="Aldolase_TIM"/>
</dbReference>
<dbReference type="Proteomes" id="UP000034764">
    <property type="component" value="Unassembled WGS sequence"/>
</dbReference>
<feature type="binding site" description="in other chain" evidence="6">
    <location>
        <position position="301"/>
    </location>
    <ligand>
        <name>K(+)</name>
        <dbReference type="ChEBI" id="CHEBI:29103"/>
        <note>ligand shared between two tetrameric partners</note>
    </ligand>
</feature>
<feature type="binding site" evidence="5">
    <location>
        <begin position="247"/>
        <end position="249"/>
    </location>
    <ligand>
        <name>NAD(+)</name>
        <dbReference type="ChEBI" id="CHEBI:57540"/>
    </ligand>
</feature>
<dbReference type="PIRSF" id="PIRSF000130">
    <property type="entry name" value="IMPDH"/>
    <property type="match status" value="1"/>
</dbReference>
<dbReference type="SUPFAM" id="SSF51412">
    <property type="entry name" value="Inosine monophosphate dehydrogenase (IMPDH)"/>
    <property type="match status" value="1"/>
</dbReference>
<dbReference type="FunFam" id="3.20.20.70:FF:000424">
    <property type="entry name" value="Inosine-5'-monophosphate dehydrogenase 2"/>
    <property type="match status" value="1"/>
</dbReference>
<dbReference type="PATRIC" id="fig|1619031.3.peg.98"/>
<dbReference type="SMART" id="SM01240">
    <property type="entry name" value="IMPDH"/>
    <property type="match status" value="1"/>
</dbReference>
<comment type="caution">
    <text evidence="9">The sequence shown here is derived from an EMBL/GenBank/DDBJ whole genome shotgun (WGS) entry which is preliminary data.</text>
</comment>
<dbReference type="PANTHER" id="PTHR11911">
    <property type="entry name" value="INOSINE-5-MONOPHOSPHATE DEHYDROGENASE RELATED"/>
    <property type="match status" value="1"/>
</dbReference>
<protein>
    <submittedName>
        <fullName evidence="9">Malate dehydrogenase</fullName>
    </submittedName>
</protein>
<proteinExistence type="inferred from homology"/>
<dbReference type="SMART" id="SM00116">
    <property type="entry name" value="CBS"/>
    <property type="match status" value="1"/>
</dbReference>
<organism evidence="9 10">
    <name type="scientific">Candidatus Yanofskybacteria bacterium GW2011_GWD2_39_48</name>
    <dbReference type="NCBI Taxonomy" id="1619031"/>
    <lineage>
        <taxon>Bacteria</taxon>
        <taxon>Candidatus Yanofskyibacteriota</taxon>
    </lineage>
</organism>
<dbReference type="Gene3D" id="3.20.20.70">
    <property type="entry name" value="Aldolase class I"/>
    <property type="match status" value="1"/>
</dbReference>
<dbReference type="InterPro" id="IPR001093">
    <property type="entry name" value="IMP_DH_GMPRt"/>
</dbReference>
<evidence type="ECO:0000256" key="5">
    <source>
        <dbReference type="PIRSR" id="PIRSR000130-3"/>
    </source>
</evidence>
<comment type="similarity">
    <text evidence="1">Belongs to the IMPDH/GMPR family.</text>
</comment>
<dbReference type="AlphaFoldDB" id="A0A0G0PFF0"/>